<dbReference type="GeneTree" id="ENSGT00390000006020"/>
<sequence>CRKFVDVFQKSKGVIIGMVHLRALPGSTPKNNLCVTQICDIALKEAEIYINAGLDGIMIENMHDVPYKKNNLIGPEITAAMATVGSKLRTNFSEIPIGVQILTAANQEALAVAKCCDLDFMRAEGFVFSHIGDEGIIDSCAGSLLRYRKQLNAENVLVFADVKKKHSSHAITSDTSVAETSQAAEFFLADGVIITGSQTGVSADPLQLQDVQNQVEIPVLVGSGVSVENIENFIRCSALVIGSHFKVGGFWGNDVDVHRVEDFMNRVRHWELRCNVNS</sequence>
<evidence type="ECO:0008006" key="4">
    <source>
        <dbReference type="Google" id="ProtNLM"/>
    </source>
</evidence>
<dbReference type="PANTHER" id="PTHR21381:SF3">
    <property type="entry name" value="SGC REGION PROTEIN SGCQ-RELATED"/>
    <property type="match status" value="1"/>
</dbReference>
<proteinExistence type="inferred from homology"/>
<dbReference type="InParanoid" id="H2YWZ3"/>
<dbReference type="PANTHER" id="PTHR21381">
    <property type="entry name" value="ZGC:162297"/>
    <property type="match status" value="1"/>
</dbReference>
<evidence type="ECO:0000313" key="2">
    <source>
        <dbReference type="Ensembl" id="ENSCSAVP00000009854.1"/>
    </source>
</evidence>
<comment type="similarity">
    <text evidence="1">Belongs to the BtpA family.</text>
</comment>
<dbReference type="eggNOG" id="ENOG502QUBS">
    <property type="taxonomic scope" value="Eukaryota"/>
</dbReference>
<dbReference type="Proteomes" id="UP000007875">
    <property type="component" value="Unassembled WGS sequence"/>
</dbReference>
<dbReference type="Ensembl" id="ENSCSAVT00000009972.1">
    <property type="protein sequence ID" value="ENSCSAVP00000009854.1"/>
    <property type="gene ID" value="ENSCSAVG00000005791.1"/>
</dbReference>
<reference evidence="2" key="3">
    <citation type="submission" date="2025-09" db="UniProtKB">
        <authorList>
            <consortium name="Ensembl"/>
        </authorList>
    </citation>
    <scope>IDENTIFICATION</scope>
</reference>
<dbReference type="OMA" id="ENFFDAP"/>
<dbReference type="STRING" id="51511.ENSCSAVP00000009854"/>
<protein>
    <recommendedName>
        <fullName evidence="4">BtpA family membrane complex biogenesis protein</fullName>
    </recommendedName>
</protein>
<dbReference type="Pfam" id="PF03437">
    <property type="entry name" value="BtpA"/>
    <property type="match status" value="1"/>
</dbReference>
<keyword evidence="3" id="KW-1185">Reference proteome</keyword>
<evidence type="ECO:0000256" key="1">
    <source>
        <dbReference type="ARBA" id="ARBA00006007"/>
    </source>
</evidence>
<dbReference type="SUPFAM" id="SSF51366">
    <property type="entry name" value="Ribulose-phoshate binding barrel"/>
    <property type="match status" value="1"/>
</dbReference>
<organism evidence="2 3">
    <name type="scientific">Ciona savignyi</name>
    <name type="common">Pacific transparent sea squirt</name>
    <dbReference type="NCBI Taxonomy" id="51511"/>
    <lineage>
        <taxon>Eukaryota</taxon>
        <taxon>Metazoa</taxon>
        <taxon>Chordata</taxon>
        <taxon>Tunicata</taxon>
        <taxon>Ascidiacea</taxon>
        <taxon>Phlebobranchia</taxon>
        <taxon>Cionidae</taxon>
        <taxon>Ciona</taxon>
    </lineage>
</organism>
<dbReference type="InterPro" id="IPR011060">
    <property type="entry name" value="RibuloseP-bd_barrel"/>
</dbReference>
<reference evidence="2" key="2">
    <citation type="submission" date="2025-08" db="UniProtKB">
        <authorList>
            <consortium name="Ensembl"/>
        </authorList>
    </citation>
    <scope>IDENTIFICATION</scope>
</reference>
<dbReference type="PIRSF" id="PIRSF005956">
    <property type="entry name" value="BtpA"/>
    <property type="match status" value="1"/>
</dbReference>
<evidence type="ECO:0000313" key="3">
    <source>
        <dbReference type="Proteomes" id="UP000007875"/>
    </source>
</evidence>
<reference evidence="3" key="1">
    <citation type="submission" date="2003-08" db="EMBL/GenBank/DDBJ databases">
        <authorList>
            <person name="Birren B."/>
            <person name="Nusbaum C."/>
            <person name="Abebe A."/>
            <person name="Abouelleil A."/>
            <person name="Adekoya E."/>
            <person name="Ait-zahra M."/>
            <person name="Allen N."/>
            <person name="Allen T."/>
            <person name="An P."/>
            <person name="Anderson M."/>
            <person name="Anderson S."/>
            <person name="Arachchi H."/>
            <person name="Armbruster J."/>
            <person name="Bachantsang P."/>
            <person name="Baldwin J."/>
            <person name="Barry A."/>
            <person name="Bayul T."/>
            <person name="Blitshsteyn B."/>
            <person name="Bloom T."/>
            <person name="Blye J."/>
            <person name="Boguslavskiy L."/>
            <person name="Borowsky M."/>
            <person name="Boukhgalter B."/>
            <person name="Brunache A."/>
            <person name="Butler J."/>
            <person name="Calixte N."/>
            <person name="Calvo S."/>
            <person name="Camarata J."/>
            <person name="Campo K."/>
            <person name="Chang J."/>
            <person name="Cheshatsang Y."/>
            <person name="Citroen M."/>
            <person name="Collymore A."/>
            <person name="Considine T."/>
            <person name="Cook A."/>
            <person name="Cooke P."/>
            <person name="Corum B."/>
            <person name="Cuomo C."/>
            <person name="David R."/>
            <person name="Dawoe T."/>
            <person name="Degray S."/>
            <person name="Dodge S."/>
            <person name="Dooley K."/>
            <person name="Dorje P."/>
            <person name="Dorjee K."/>
            <person name="Dorris L."/>
            <person name="Duffey N."/>
            <person name="Dupes A."/>
            <person name="Elkins T."/>
            <person name="Engels R."/>
            <person name="Erickson J."/>
            <person name="Farina A."/>
            <person name="Faro S."/>
            <person name="Ferreira P."/>
            <person name="Fischer H."/>
            <person name="Fitzgerald M."/>
            <person name="Foley K."/>
            <person name="Gage D."/>
            <person name="Galagan J."/>
            <person name="Gearin G."/>
            <person name="Gnerre S."/>
            <person name="Gnirke A."/>
            <person name="Goyette A."/>
            <person name="Graham J."/>
            <person name="Grandbois E."/>
            <person name="Gyaltsen K."/>
            <person name="Hafez N."/>
            <person name="Hagopian D."/>
            <person name="Hagos B."/>
            <person name="Hall J."/>
            <person name="Hatcher B."/>
            <person name="Heller A."/>
            <person name="Higgins H."/>
            <person name="Honan T."/>
            <person name="Horn A."/>
            <person name="Houde N."/>
            <person name="Hughes L."/>
            <person name="Hulme W."/>
            <person name="Husby E."/>
            <person name="Iliev I."/>
            <person name="Jaffe D."/>
            <person name="Jones C."/>
            <person name="Kamal M."/>
            <person name="Kamat A."/>
            <person name="Kamvysselis M."/>
            <person name="Karlsson E."/>
            <person name="Kells C."/>
            <person name="Kieu A."/>
            <person name="Kisner P."/>
            <person name="Kodira C."/>
            <person name="Kulbokas E."/>
            <person name="Labutti K."/>
            <person name="Lama D."/>
            <person name="Landers T."/>
            <person name="Leger J."/>
            <person name="Levine S."/>
            <person name="Lewis D."/>
            <person name="Lewis T."/>
            <person name="Lindblad-toh K."/>
            <person name="Liu X."/>
            <person name="Lokyitsang T."/>
            <person name="Lokyitsang Y."/>
            <person name="Lucien O."/>
            <person name="Lui A."/>
            <person name="Ma L.J."/>
            <person name="Mabbitt R."/>
            <person name="Macdonald J."/>
            <person name="Maclean C."/>
            <person name="Major J."/>
            <person name="Manning J."/>
            <person name="Marabella R."/>
            <person name="Maru K."/>
            <person name="Matthews C."/>
            <person name="Mauceli E."/>
            <person name="Mccarthy M."/>
            <person name="Mcdonough S."/>
            <person name="Mcghee T."/>
            <person name="Meldrim J."/>
            <person name="Meneus L."/>
            <person name="Mesirov J."/>
            <person name="Mihalev A."/>
            <person name="Mihova T."/>
            <person name="Mikkelsen T."/>
            <person name="Mlenga V."/>
            <person name="Moru K."/>
            <person name="Mozes J."/>
            <person name="Mulrain L."/>
            <person name="Munson G."/>
            <person name="Naylor J."/>
            <person name="Newes C."/>
            <person name="Nguyen C."/>
            <person name="Nguyen N."/>
            <person name="Nguyen T."/>
            <person name="Nicol R."/>
            <person name="Nielsen C."/>
            <person name="Nizzari M."/>
            <person name="Norbu C."/>
            <person name="Norbu N."/>
            <person name="O'donnell P."/>
            <person name="Okoawo O."/>
            <person name="O'leary S."/>
            <person name="Omotosho B."/>
            <person name="O'neill K."/>
            <person name="Osman S."/>
            <person name="Parker S."/>
            <person name="Perrin D."/>
            <person name="Phunkhang P."/>
            <person name="Piqani B."/>
            <person name="Purcell S."/>
            <person name="Rachupka T."/>
            <person name="Ramasamy U."/>
            <person name="Rameau R."/>
            <person name="Ray V."/>
            <person name="Raymond C."/>
            <person name="Retta R."/>
            <person name="Richardson S."/>
            <person name="Rise C."/>
            <person name="Rodriguez J."/>
            <person name="Rogers J."/>
            <person name="Rogov P."/>
            <person name="Rutman M."/>
            <person name="Schupbach R."/>
            <person name="Seaman C."/>
            <person name="Settipalli S."/>
            <person name="Sharpe T."/>
            <person name="Sheridan J."/>
            <person name="Sherpa N."/>
            <person name="Shi J."/>
            <person name="Smirnov S."/>
            <person name="Smith C."/>
            <person name="Sougnez C."/>
            <person name="Spencer B."/>
            <person name="Stalker J."/>
            <person name="Stange-thomann N."/>
            <person name="Stavropoulos S."/>
            <person name="Stetson K."/>
            <person name="Stone C."/>
            <person name="Stone S."/>
            <person name="Stubbs M."/>
            <person name="Talamas J."/>
            <person name="Tchuinga P."/>
            <person name="Tenzing P."/>
            <person name="Tesfaye S."/>
            <person name="Theodore J."/>
            <person name="Thoulutsang Y."/>
            <person name="Topham K."/>
            <person name="Towey S."/>
            <person name="Tsamla T."/>
            <person name="Tsomo N."/>
            <person name="Vallee D."/>
            <person name="Vassiliev H."/>
            <person name="Venkataraman V."/>
            <person name="Vinson J."/>
            <person name="Vo A."/>
            <person name="Wade C."/>
            <person name="Wang S."/>
            <person name="Wangchuk T."/>
            <person name="Wangdi T."/>
            <person name="Whittaker C."/>
            <person name="Wilkinson J."/>
            <person name="Wu Y."/>
            <person name="Wyman D."/>
            <person name="Yadav S."/>
            <person name="Yang S."/>
            <person name="Yang X."/>
            <person name="Yeager S."/>
            <person name="Yee E."/>
            <person name="Young G."/>
            <person name="Zainoun J."/>
            <person name="Zembeck L."/>
            <person name="Zimmer A."/>
            <person name="Zody M."/>
            <person name="Lander E."/>
        </authorList>
    </citation>
    <scope>NUCLEOTIDE SEQUENCE [LARGE SCALE GENOMIC DNA]</scope>
</reference>
<dbReference type="InterPro" id="IPR005137">
    <property type="entry name" value="BtpA"/>
</dbReference>
<dbReference type="NCBIfam" id="TIGR00259">
    <property type="entry name" value="thylakoid_BtpA"/>
    <property type="match status" value="1"/>
</dbReference>
<dbReference type="AlphaFoldDB" id="H2YWZ3"/>
<accession>H2YWZ3</accession>
<name>H2YWZ3_CIOSA</name>